<evidence type="ECO:0000256" key="11">
    <source>
        <dbReference type="ARBA" id="ARBA00023284"/>
    </source>
</evidence>
<feature type="domain" description="Vitamin K epoxide reductase" evidence="13">
    <location>
        <begin position="49"/>
        <end position="160"/>
    </location>
</feature>
<accession>A0A183FM69</accession>
<reference evidence="16" key="2">
    <citation type="submission" date="2019-09" db="UniProtKB">
        <authorList>
            <consortium name="WormBaseParasite"/>
        </authorList>
    </citation>
    <scope>IDENTIFICATION</scope>
</reference>
<keyword evidence="11" id="KW-0676">Redox-active center</keyword>
<keyword evidence="8" id="KW-0560">Oxidoreductase</keyword>
<dbReference type="EC" id="1.17.4.4" evidence="3"/>
<feature type="transmembrane region" description="Helical" evidence="12">
    <location>
        <begin position="139"/>
        <end position="156"/>
    </location>
</feature>
<dbReference type="PANTHER" id="PTHR14519:SF8">
    <property type="entry name" value="VITAMIN K EPOXIDE REDUCTASE COMPLEX SUBUNIT 1"/>
    <property type="match status" value="1"/>
</dbReference>
<dbReference type="PANTHER" id="PTHR14519">
    <property type="entry name" value="VITAMIN K EPOXIDE REDUCTASE COMPLEX, SUBUNIT 1"/>
    <property type="match status" value="1"/>
</dbReference>
<organism evidence="15 16">
    <name type="scientific">Heligmosomoides polygyrus</name>
    <name type="common">Parasitic roundworm</name>
    <dbReference type="NCBI Taxonomy" id="6339"/>
    <lineage>
        <taxon>Eukaryota</taxon>
        <taxon>Metazoa</taxon>
        <taxon>Ecdysozoa</taxon>
        <taxon>Nematoda</taxon>
        <taxon>Chromadorea</taxon>
        <taxon>Rhabditida</taxon>
        <taxon>Rhabditina</taxon>
        <taxon>Rhabditomorpha</taxon>
        <taxon>Strongyloidea</taxon>
        <taxon>Heligmosomidae</taxon>
        <taxon>Heligmosomoides</taxon>
    </lineage>
</organism>
<protein>
    <recommendedName>
        <fullName evidence="3">vitamin-K-epoxide reductase (warfarin-sensitive)</fullName>
        <ecNumber evidence="3">1.17.4.4</ecNumber>
    </recommendedName>
</protein>
<gene>
    <name evidence="14" type="ORF">HPBE_LOCUS8459</name>
</gene>
<keyword evidence="10" id="KW-1015">Disulfide bond</keyword>
<comment type="subcellular location">
    <subcellularLocation>
        <location evidence="1">Endoplasmic reticulum membrane</location>
        <topology evidence="1">Multi-pass membrane protein</topology>
    </subcellularLocation>
</comment>
<dbReference type="InterPro" id="IPR038354">
    <property type="entry name" value="VKOR_sf"/>
</dbReference>
<evidence type="ECO:0000256" key="8">
    <source>
        <dbReference type="ARBA" id="ARBA00023002"/>
    </source>
</evidence>
<evidence type="ECO:0000256" key="2">
    <source>
        <dbReference type="ARBA" id="ARBA00006214"/>
    </source>
</evidence>
<evidence type="ECO:0000256" key="10">
    <source>
        <dbReference type="ARBA" id="ARBA00023157"/>
    </source>
</evidence>
<evidence type="ECO:0000256" key="7">
    <source>
        <dbReference type="ARBA" id="ARBA00022989"/>
    </source>
</evidence>
<dbReference type="InterPro" id="IPR042406">
    <property type="entry name" value="VKORC1/VKORC1L1"/>
</dbReference>
<dbReference type="CDD" id="cd12917">
    <property type="entry name" value="VKOR_euk"/>
    <property type="match status" value="1"/>
</dbReference>
<dbReference type="Gene3D" id="1.20.1440.130">
    <property type="entry name" value="VKOR domain"/>
    <property type="match status" value="1"/>
</dbReference>
<evidence type="ECO:0000256" key="3">
    <source>
        <dbReference type="ARBA" id="ARBA00012278"/>
    </source>
</evidence>
<evidence type="ECO:0000313" key="16">
    <source>
        <dbReference type="WBParaSite" id="HPBE_0000845801-mRNA-1"/>
    </source>
</evidence>
<proteinExistence type="inferred from homology"/>
<dbReference type="Proteomes" id="UP000050761">
    <property type="component" value="Unassembled WGS sequence"/>
</dbReference>
<dbReference type="SMART" id="SM00756">
    <property type="entry name" value="VKc"/>
    <property type="match status" value="1"/>
</dbReference>
<dbReference type="GO" id="GO:0042373">
    <property type="term" value="P:vitamin K metabolic process"/>
    <property type="evidence" value="ECO:0007669"/>
    <property type="project" value="InterPro"/>
</dbReference>
<evidence type="ECO:0000259" key="13">
    <source>
        <dbReference type="SMART" id="SM00756"/>
    </source>
</evidence>
<evidence type="ECO:0000256" key="1">
    <source>
        <dbReference type="ARBA" id="ARBA00004477"/>
    </source>
</evidence>
<keyword evidence="6" id="KW-0256">Endoplasmic reticulum</keyword>
<dbReference type="InterPro" id="IPR012932">
    <property type="entry name" value="VKOR"/>
</dbReference>
<dbReference type="EMBL" id="UZAH01026155">
    <property type="protein sequence ID" value="VDO76432.1"/>
    <property type="molecule type" value="Genomic_DNA"/>
</dbReference>
<evidence type="ECO:0000256" key="4">
    <source>
        <dbReference type="ARBA" id="ARBA00022692"/>
    </source>
</evidence>
<keyword evidence="4 12" id="KW-0812">Transmembrane</keyword>
<dbReference type="OrthoDB" id="17010at2759"/>
<keyword evidence="5" id="KW-0874">Quinone</keyword>
<sequence>MKPGRPKVDRHTWLWTDVVKAKVREKKSLYHVFPAPIAEKMREVLLRPRSLYERRLRPEGLYVEIRFEMDHDYTAMCDISSTVSCSRVLTSKYGTGFGIVAPLFGGDSFLNQKNALYGVMGYTVLALIQLSHTRCSANVSFPIAILLNVMSFYLIISEFT</sequence>
<dbReference type="GO" id="GO:0048038">
    <property type="term" value="F:quinone binding"/>
    <property type="evidence" value="ECO:0007669"/>
    <property type="project" value="UniProtKB-KW"/>
</dbReference>
<comment type="similarity">
    <text evidence="2">Belongs to the VKOR family.</text>
</comment>
<dbReference type="AlphaFoldDB" id="A0A183FM69"/>
<reference evidence="14 15" key="1">
    <citation type="submission" date="2018-11" db="EMBL/GenBank/DDBJ databases">
        <authorList>
            <consortium name="Pathogen Informatics"/>
        </authorList>
    </citation>
    <scope>NUCLEOTIDE SEQUENCE [LARGE SCALE GENOMIC DNA]</scope>
</reference>
<evidence type="ECO:0000256" key="9">
    <source>
        <dbReference type="ARBA" id="ARBA00023136"/>
    </source>
</evidence>
<accession>A0A3P8BWT3</accession>
<evidence type="ECO:0000313" key="14">
    <source>
        <dbReference type="EMBL" id="VDO76432.1"/>
    </source>
</evidence>
<keyword evidence="15" id="KW-1185">Reference proteome</keyword>
<dbReference type="GO" id="GO:0047057">
    <property type="term" value="F:vitamin-K-epoxide reductase (warfarin-sensitive) activity"/>
    <property type="evidence" value="ECO:0007669"/>
    <property type="project" value="UniProtKB-EC"/>
</dbReference>
<dbReference type="WBParaSite" id="HPBE_0000845801-mRNA-1">
    <property type="protein sequence ID" value="HPBE_0000845801-mRNA-1"/>
    <property type="gene ID" value="HPBE_0000845801"/>
</dbReference>
<name>A0A183FM69_HELPZ</name>
<keyword evidence="9 12" id="KW-0472">Membrane</keyword>
<evidence type="ECO:0000313" key="15">
    <source>
        <dbReference type="Proteomes" id="UP000050761"/>
    </source>
</evidence>
<evidence type="ECO:0000256" key="5">
    <source>
        <dbReference type="ARBA" id="ARBA00022719"/>
    </source>
</evidence>
<evidence type="ECO:0000256" key="12">
    <source>
        <dbReference type="SAM" id="Phobius"/>
    </source>
</evidence>
<dbReference type="GO" id="GO:0005789">
    <property type="term" value="C:endoplasmic reticulum membrane"/>
    <property type="evidence" value="ECO:0007669"/>
    <property type="project" value="UniProtKB-SubCell"/>
</dbReference>
<dbReference type="Pfam" id="PF07884">
    <property type="entry name" value="VKOR"/>
    <property type="match status" value="1"/>
</dbReference>
<evidence type="ECO:0000256" key="6">
    <source>
        <dbReference type="ARBA" id="ARBA00022824"/>
    </source>
</evidence>
<keyword evidence="7 12" id="KW-1133">Transmembrane helix</keyword>